<feature type="transmembrane region" description="Helical" evidence="1">
    <location>
        <begin position="1038"/>
        <end position="1058"/>
    </location>
</feature>
<gene>
    <name evidence="2" type="ORF">SPHA_41158</name>
</gene>
<organism evidence="2 3">
    <name type="scientific">Acanthosepion pharaonis</name>
    <name type="common">Pharaoh cuttlefish</name>
    <name type="synonym">Sepia pharaonis</name>
    <dbReference type="NCBI Taxonomy" id="158019"/>
    <lineage>
        <taxon>Eukaryota</taxon>
        <taxon>Metazoa</taxon>
        <taxon>Spiralia</taxon>
        <taxon>Lophotrochozoa</taxon>
        <taxon>Mollusca</taxon>
        <taxon>Cephalopoda</taxon>
        <taxon>Coleoidea</taxon>
        <taxon>Decapodiformes</taxon>
        <taxon>Sepiida</taxon>
        <taxon>Sepiina</taxon>
        <taxon>Sepiidae</taxon>
        <taxon>Acanthosepion</taxon>
    </lineage>
</organism>
<feature type="transmembrane region" description="Helical" evidence="1">
    <location>
        <begin position="935"/>
        <end position="955"/>
    </location>
</feature>
<feature type="transmembrane region" description="Helical" evidence="1">
    <location>
        <begin position="1070"/>
        <end position="1089"/>
    </location>
</feature>
<keyword evidence="1" id="KW-0472">Membrane</keyword>
<accession>A0A812CT03</accession>
<feature type="transmembrane region" description="Helical" evidence="1">
    <location>
        <begin position="994"/>
        <end position="1018"/>
    </location>
</feature>
<sequence length="1114" mass="121947">MEANRSHLCSLPYFTLLALSCPTGLTSTNGFLSCPSGLISSSRSSLFLSLSIPPGLIRSSLFLSLSIPPGLMCRLTALISALCLISPFWPYLVPTGLTSTNRFLSRPSGLISSSCSSLFLSLSIPPGLIRSSLFLSLSIPPGLMEANRSHLCSLPYFTLLALSSAHLCFCPYPFLPALCRLTALISALCLISPLLALSCPTGLTSTNGFYLVHPALSHLAAHLCFCPYPFLPAFMEANRSHLCSLPYFTLLALSCPTGLTSTNGFYLVHPALSHLAAHLCFCPYPFLPALSAHLCFCPYPFLPALCRLTPLSSLLSALFHPFWPYLVLPAFTSTNGFYLVHPALSHLATHLCFCPYPFLPALCRLTALISALCLISPFWPYLVLPALPRLMAFILSIRLISSSHSSLFLSLSIPPGLMPYLTNGFYLVHPALSHLVSHLCFCPYPFLPALCRLTALISALCLISPFWPLSRPSGLTSTNGFYLVHPALSHLASHLCFCPYPFLPALCLTSTNGFYLVHPALSHLAAHLCFCLIHSSRPYANRSHLCSLPYFTLLALSRPTGLTSTNRLLSCPSGLISSSRSSLFLSLSIPPPASALFHPFWPYLVPQALPRPLLSRPSLISSSAHLCFCPYPFLALCYLCLCLISPFWTYLVPTGLLPRLTAFYLVHPALSHLAAHLCFCPYPFLPALCRLTALISALCLISPFWPLSCPTGLTSTNGFYLVHPALSHLAAHLCFCPYPFLPALCRLTALISALCLISPFWPYLVLPGLTSTNGFYLVHPALSHLAAHLCFCPYPFLPALCRLTALISALCLISPFWPLSCPTGLTSTNGFLSCPSGLISSSCSSLFLSLSIPPGLMPYLSTNRFYLVHPALSHLAAHLCFCPYPFLPALCRLTASSLLSAHPFWPYLVLQALPRLTCFYSSIRPYSSSRSSLFLSYPFLPALCLTSTNGFYLVHPALSHLAAHLCFCPYPFLPALCLTSTNRFYLVHPALSHLAAHLCFCPYPFLPALCLTSTNGFYLVHPALSHLAAHLCFCPYPFLPALSANLGFSLYPFLPRFFSVSRPICSSSSASHLFFTLLFYHPYLVFTIINGNIMIDTIFICLFIYLSIYLSIYI</sequence>
<dbReference type="EMBL" id="CAHIKZ030001969">
    <property type="protein sequence ID" value="CAE1278279.1"/>
    <property type="molecule type" value="Genomic_DNA"/>
</dbReference>
<evidence type="ECO:0000256" key="1">
    <source>
        <dbReference type="SAM" id="Phobius"/>
    </source>
</evidence>
<feature type="transmembrane region" description="Helical" evidence="1">
    <location>
        <begin position="154"/>
        <end position="175"/>
    </location>
</feature>
<evidence type="ECO:0000313" key="2">
    <source>
        <dbReference type="EMBL" id="CAE1278279.1"/>
    </source>
</evidence>
<feature type="transmembrane region" description="Helical" evidence="1">
    <location>
        <begin position="247"/>
        <end position="268"/>
    </location>
</feature>
<feature type="transmembrane region" description="Helical" evidence="1">
    <location>
        <begin position="215"/>
        <end position="235"/>
    </location>
</feature>
<feature type="transmembrane region" description="Helical" evidence="1">
    <location>
        <begin position="626"/>
        <end position="648"/>
    </location>
</feature>
<feature type="transmembrane region" description="Helical" evidence="1">
    <location>
        <begin position="660"/>
        <end position="680"/>
    </location>
</feature>
<feature type="transmembrane region" description="Helical" evidence="1">
    <location>
        <begin position="275"/>
        <end position="302"/>
    </location>
</feature>
<feature type="transmembrane region" description="Helical" evidence="1">
    <location>
        <begin position="743"/>
        <end position="762"/>
    </location>
</feature>
<keyword evidence="1" id="KW-0812">Transmembrane</keyword>
<feature type="transmembrane region" description="Helical" evidence="1">
    <location>
        <begin position="961"/>
        <end position="982"/>
    </location>
</feature>
<dbReference type="Proteomes" id="UP000597762">
    <property type="component" value="Unassembled WGS sequence"/>
</dbReference>
<evidence type="ECO:0000313" key="3">
    <source>
        <dbReference type="Proteomes" id="UP000597762"/>
    </source>
</evidence>
<reference evidence="2" key="1">
    <citation type="submission" date="2021-01" db="EMBL/GenBank/DDBJ databases">
        <authorList>
            <person name="Li R."/>
            <person name="Bekaert M."/>
        </authorList>
    </citation>
    <scope>NUCLEOTIDE SEQUENCE</scope>
    <source>
        <strain evidence="2">Farmed</strain>
    </source>
</reference>
<feature type="transmembrane region" description="Helical" evidence="1">
    <location>
        <begin position="453"/>
        <end position="469"/>
    </location>
</feature>
<name>A0A812CT03_ACAPH</name>
<proteinExistence type="predicted"/>
<feature type="transmembrane region" description="Helical" evidence="1">
    <location>
        <begin position="322"/>
        <end position="340"/>
    </location>
</feature>
<feature type="transmembrane region" description="Helical" evidence="1">
    <location>
        <begin position="687"/>
        <end position="706"/>
    </location>
</feature>
<dbReference type="AlphaFoldDB" id="A0A812CT03"/>
<dbReference type="PROSITE" id="PS51257">
    <property type="entry name" value="PROKAR_LIPOPROTEIN"/>
    <property type="match status" value="1"/>
</dbReference>
<protein>
    <submittedName>
        <fullName evidence="2">Uncharacterized protein</fullName>
    </submittedName>
</protein>
<feature type="transmembrane region" description="Helical" evidence="1">
    <location>
        <begin position="181"/>
        <end position="203"/>
    </location>
</feature>
<keyword evidence="1" id="KW-1133">Transmembrane helix</keyword>
<keyword evidence="3" id="KW-1185">Reference proteome</keyword>
<feature type="transmembrane region" description="Helical" evidence="1">
    <location>
        <begin position="1095"/>
        <end position="1113"/>
    </location>
</feature>
<comment type="caution">
    <text evidence="2">The sequence shown here is derived from an EMBL/GenBank/DDBJ whole genome shotgun (WGS) entry which is preliminary data.</text>
</comment>
<feature type="transmembrane region" description="Helical" evidence="1">
    <location>
        <begin position="71"/>
        <end position="89"/>
    </location>
</feature>